<feature type="chain" id="PRO_5038383226" evidence="2">
    <location>
        <begin position="21"/>
        <end position="198"/>
    </location>
</feature>
<dbReference type="OrthoDB" id="3774064at2"/>
<feature type="domain" description="GerMN" evidence="3">
    <location>
        <begin position="75"/>
        <end position="164"/>
    </location>
</feature>
<accession>A0A4R7HXJ6</accession>
<comment type="caution">
    <text evidence="4">The sequence shown here is derived from an EMBL/GenBank/DDBJ whole genome shotgun (WGS) entry which is preliminary data.</text>
</comment>
<evidence type="ECO:0000256" key="2">
    <source>
        <dbReference type="SAM" id="SignalP"/>
    </source>
</evidence>
<protein>
    <submittedName>
        <fullName evidence="4">Sporulation and spore germination protein</fullName>
    </submittedName>
</protein>
<keyword evidence="2" id="KW-0732">Signal</keyword>
<keyword evidence="5" id="KW-1185">Reference proteome</keyword>
<organism evidence="4 5">
    <name type="scientific">Ilumatobacter fluminis</name>
    <dbReference type="NCBI Taxonomy" id="467091"/>
    <lineage>
        <taxon>Bacteria</taxon>
        <taxon>Bacillati</taxon>
        <taxon>Actinomycetota</taxon>
        <taxon>Acidimicrobiia</taxon>
        <taxon>Acidimicrobiales</taxon>
        <taxon>Ilumatobacteraceae</taxon>
        <taxon>Ilumatobacter</taxon>
    </lineage>
</organism>
<dbReference type="Pfam" id="PF10646">
    <property type="entry name" value="Germane"/>
    <property type="match status" value="1"/>
</dbReference>
<dbReference type="Proteomes" id="UP000294558">
    <property type="component" value="Unassembled WGS sequence"/>
</dbReference>
<dbReference type="EMBL" id="SOAU01000001">
    <property type="protein sequence ID" value="TDT15922.1"/>
    <property type="molecule type" value="Genomic_DNA"/>
</dbReference>
<reference evidence="4 5" key="1">
    <citation type="submission" date="2019-03" db="EMBL/GenBank/DDBJ databases">
        <title>Sequencing the genomes of 1000 actinobacteria strains.</title>
        <authorList>
            <person name="Klenk H.-P."/>
        </authorList>
    </citation>
    <scope>NUCLEOTIDE SEQUENCE [LARGE SCALE GENOMIC DNA]</scope>
    <source>
        <strain evidence="4 5">DSM 18936</strain>
    </source>
</reference>
<dbReference type="PROSITE" id="PS51257">
    <property type="entry name" value="PROKAR_LIPOPROTEIN"/>
    <property type="match status" value="1"/>
</dbReference>
<dbReference type="AlphaFoldDB" id="A0A4R7HXJ6"/>
<feature type="region of interest" description="Disordered" evidence="1">
    <location>
        <begin position="22"/>
        <end position="44"/>
    </location>
</feature>
<dbReference type="RefSeq" id="WP_133868334.1">
    <property type="nucleotide sequence ID" value="NZ_SOAU01000001.1"/>
</dbReference>
<gene>
    <name evidence="4" type="ORF">BDK89_1503</name>
</gene>
<name>A0A4R7HXJ6_9ACTN</name>
<proteinExistence type="predicted"/>
<evidence type="ECO:0000313" key="5">
    <source>
        <dbReference type="Proteomes" id="UP000294558"/>
    </source>
</evidence>
<evidence type="ECO:0000259" key="3">
    <source>
        <dbReference type="SMART" id="SM00909"/>
    </source>
</evidence>
<dbReference type="InterPro" id="IPR019606">
    <property type="entry name" value="GerMN"/>
</dbReference>
<sequence>MTRIRLACLTIGLLAAAACGVQPDSSPRDLPEAEQALETSDESSGDIAAGADRIYLIGPGDDRLLRSVQREADSATDLMETLLRGPNDDEIEAQFTTAIPSTTELNDATIQGQNLTVDLSADIIELDTQSLVRAIAQIVYTATELDGIETVQIEIDNERLSAPTPGGDTTASPLRVYDYPGLIQTSQPAFPAGPVSNA</sequence>
<evidence type="ECO:0000256" key="1">
    <source>
        <dbReference type="SAM" id="MobiDB-lite"/>
    </source>
</evidence>
<dbReference type="SMART" id="SM00909">
    <property type="entry name" value="Germane"/>
    <property type="match status" value="1"/>
</dbReference>
<feature type="signal peptide" evidence="2">
    <location>
        <begin position="1"/>
        <end position="20"/>
    </location>
</feature>
<evidence type="ECO:0000313" key="4">
    <source>
        <dbReference type="EMBL" id="TDT15922.1"/>
    </source>
</evidence>